<keyword evidence="8 11" id="KW-0472">Membrane</keyword>
<dbReference type="InterPro" id="IPR036400">
    <property type="entry name" value="Cyt_B5-like_heme/steroid_sf"/>
</dbReference>
<dbReference type="PANTHER" id="PTHR22914:SF16">
    <property type="entry name" value="CHITIN SYNTHASE 3"/>
    <property type="match status" value="1"/>
</dbReference>
<keyword evidence="13" id="KW-1185">Reference proteome</keyword>
<feature type="region of interest" description="Disordered" evidence="10">
    <location>
        <begin position="37"/>
        <end position="59"/>
    </location>
</feature>
<dbReference type="EMBL" id="JADGJH010000124">
    <property type="protein sequence ID" value="KAJ3136993.1"/>
    <property type="molecule type" value="Genomic_DNA"/>
</dbReference>
<reference evidence="12" key="1">
    <citation type="submission" date="2020-05" db="EMBL/GenBank/DDBJ databases">
        <title>Phylogenomic resolution of chytrid fungi.</title>
        <authorList>
            <person name="Stajich J.E."/>
            <person name="Amses K."/>
            <person name="Simmons R."/>
            <person name="Seto K."/>
            <person name="Myers J."/>
            <person name="Bonds A."/>
            <person name="Quandt C.A."/>
            <person name="Barry K."/>
            <person name="Liu P."/>
            <person name="Grigoriev I."/>
            <person name="Longcore J.E."/>
            <person name="James T.Y."/>
        </authorList>
    </citation>
    <scope>NUCLEOTIDE SEQUENCE</scope>
    <source>
        <strain evidence="12">JEL0513</strain>
    </source>
</reference>
<keyword evidence="3" id="KW-1003">Cell membrane</keyword>
<dbReference type="SUPFAM" id="SSF53448">
    <property type="entry name" value="Nucleotide-diphospho-sugar transferases"/>
    <property type="match status" value="1"/>
</dbReference>
<evidence type="ECO:0000313" key="13">
    <source>
        <dbReference type="Proteomes" id="UP001211907"/>
    </source>
</evidence>
<evidence type="ECO:0000256" key="1">
    <source>
        <dbReference type="ARBA" id="ARBA00004651"/>
    </source>
</evidence>
<dbReference type="SUPFAM" id="SSF55856">
    <property type="entry name" value="Cytochrome b5-like heme/steroid binding domain"/>
    <property type="match status" value="1"/>
</dbReference>
<evidence type="ECO:0000256" key="11">
    <source>
        <dbReference type="SAM" id="Phobius"/>
    </source>
</evidence>
<feature type="compositionally biased region" description="Low complexity" evidence="10">
    <location>
        <begin position="92"/>
        <end position="106"/>
    </location>
</feature>
<dbReference type="Pfam" id="PF03142">
    <property type="entry name" value="Chitin_synth_2"/>
    <property type="match status" value="3"/>
</dbReference>
<evidence type="ECO:0000256" key="7">
    <source>
        <dbReference type="ARBA" id="ARBA00022989"/>
    </source>
</evidence>
<feature type="transmembrane region" description="Helical" evidence="11">
    <location>
        <begin position="1083"/>
        <end position="1107"/>
    </location>
</feature>
<name>A0AAD5XKA2_9FUNG</name>
<dbReference type="GO" id="GO:0030428">
    <property type="term" value="C:cell septum"/>
    <property type="evidence" value="ECO:0007669"/>
    <property type="project" value="TreeGrafter"/>
</dbReference>
<evidence type="ECO:0000256" key="6">
    <source>
        <dbReference type="ARBA" id="ARBA00022692"/>
    </source>
</evidence>
<evidence type="ECO:0000256" key="4">
    <source>
        <dbReference type="ARBA" id="ARBA00022676"/>
    </source>
</evidence>
<feature type="transmembrane region" description="Helical" evidence="11">
    <location>
        <begin position="460"/>
        <end position="483"/>
    </location>
</feature>
<dbReference type="GO" id="GO:0005886">
    <property type="term" value="C:plasma membrane"/>
    <property type="evidence" value="ECO:0007669"/>
    <property type="project" value="UniProtKB-SubCell"/>
</dbReference>
<protein>
    <recommendedName>
        <fullName evidence="2">chitin synthase</fullName>
        <ecNumber evidence="2">2.4.1.16</ecNumber>
    </recommendedName>
</protein>
<feature type="transmembrane region" description="Helical" evidence="11">
    <location>
        <begin position="1058"/>
        <end position="1076"/>
    </location>
</feature>
<organism evidence="12 13">
    <name type="scientific">Physocladia obscura</name>
    <dbReference type="NCBI Taxonomy" id="109957"/>
    <lineage>
        <taxon>Eukaryota</taxon>
        <taxon>Fungi</taxon>
        <taxon>Fungi incertae sedis</taxon>
        <taxon>Chytridiomycota</taxon>
        <taxon>Chytridiomycota incertae sedis</taxon>
        <taxon>Chytridiomycetes</taxon>
        <taxon>Chytridiales</taxon>
        <taxon>Chytriomycetaceae</taxon>
        <taxon>Physocladia</taxon>
    </lineage>
</organism>
<evidence type="ECO:0000313" key="12">
    <source>
        <dbReference type="EMBL" id="KAJ3136993.1"/>
    </source>
</evidence>
<evidence type="ECO:0000256" key="9">
    <source>
        <dbReference type="ARBA" id="ARBA00023180"/>
    </source>
</evidence>
<keyword evidence="6 11" id="KW-0812">Transmembrane</keyword>
<dbReference type="GO" id="GO:0004100">
    <property type="term" value="F:chitin synthase activity"/>
    <property type="evidence" value="ECO:0007669"/>
    <property type="project" value="UniProtKB-EC"/>
</dbReference>
<evidence type="ECO:0000256" key="2">
    <source>
        <dbReference type="ARBA" id="ARBA00012543"/>
    </source>
</evidence>
<evidence type="ECO:0000256" key="8">
    <source>
        <dbReference type="ARBA" id="ARBA00023136"/>
    </source>
</evidence>
<feature type="transmembrane region" description="Helical" evidence="11">
    <location>
        <begin position="1021"/>
        <end position="1046"/>
    </location>
</feature>
<dbReference type="PANTHER" id="PTHR22914">
    <property type="entry name" value="CHITIN SYNTHASE"/>
    <property type="match status" value="1"/>
</dbReference>
<dbReference type="Gene3D" id="3.10.120.10">
    <property type="entry name" value="Cytochrome b5-like heme/steroid binding domain"/>
    <property type="match status" value="1"/>
</dbReference>
<proteinExistence type="predicted"/>
<dbReference type="InterPro" id="IPR004835">
    <property type="entry name" value="Chitin_synth"/>
</dbReference>
<feature type="transmembrane region" description="Helical" evidence="11">
    <location>
        <begin position="172"/>
        <end position="189"/>
    </location>
</feature>
<comment type="subcellular location">
    <subcellularLocation>
        <location evidence="1">Cell membrane</location>
        <topology evidence="1">Multi-pass membrane protein</topology>
    </subcellularLocation>
</comment>
<keyword evidence="7 11" id="KW-1133">Transmembrane helix</keyword>
<gene>
    <name evidence="12" type="primary">CHS3_1</name>
    <name evidence="12" type="ORF">HK100_001120</name>
</gene>
<dbReference type="InterPro" id="IPR029044">
    <property type="entry name" value="Nucleotide-diphossugar_trans"/>
</dbReference>
<dbReference type="EC" id="2.4.1.16" evidence="2"/>
<keyword evidence="4" id="KW-0328">Glycosyltransferase</keyword>
<feature type="compositionally biased region" description="Low complexity" evidence="10">
    <location>
        <begin position="42"/>
        <end position="56"/>
    </location>
</feature>
<evidence type="ECO:0000256" key="5">
    <source>
        <dbReference type="ARBA" id="ARBA00022679"/>
    </source>
</evidence>
<sequence>MSSRNRPLPEPTLPVVDGFLDDDDEMVDLPAHLTELLRTEGNNNTSTTDYAASSSSKPAVPQAVAFRDFGLSVSGAHAANGGLALSHFQPNQRQHQQQQQQQQQQRPPKTLPISPYDQQNQLMPVSANLLGRRKTLTRPARRDSNGDDVFNSLSRKQSKAKKRETETIQTNSWVYTSWILTCCIPAIFIDKCLKKSDTLVQQAYREKVALCIIIFILMCIVGFLTFGFQNIVCPLATDPTIHLPYQDLKPSNTSNNIAIHGTLYTTTSSDHDTYYSANIASIVAAGNGGDFGLMFPPARSSGSCAAFDQSSYPLFPCTAVIPATNTTLWPNVTIVAEISNATVRSNPTSVCHPQVDVTRLIKWQGNLIATFQQVIQLSQSGKSVMVLNGNVLDVTPFVTGRVNTSIFGSDVAALVIAHVGKDATRAFANIGAMEAGYCMTDYLKIAIVDPVTPNCLFASVVVWVSLLIILLVVLAQFVLALYFKYAIGWTLGNNKAYKRAMADLKRRRAEFGRRAESDQYPQLRFRGRPGPDFEGGITPYNPNVGAFGAAMGPVGSIHTVSSNDEDKNVDTNNRNSTFIKLAALESYKNSRNSPLPVATGFSGSRSAAYSRETKRDEVDPSRNWNAQFGFMEIEGPALDAQTSEILNDPTLMHCLCMVTAYSEGVDSLKATLNSIAHSYYPGTHKCLFVVADGIVLGSDNEKTTPDILIDMIEVDERFPKDDPRLGGSPGSYSYVAIADGANRKNYAKVYAGWYKYDLKQREVPKPKKSRFAGGKKNTVTTAIEMNDVVGEDETPAHMRTLKKRSEGRVPMILIVKVGNEEERNPKKPAAKPGNRGKRDSQVLLMNFLAKVMFDDRMTELEFDIFFKLFTITGVNPEKYEALMMVDADTRVFPDAISHMIACLLKDDRVMGLCGETKISNKWDSWVTMIQVFEYYISHHMTKAFESVFGGCTCLPGCFSMYRIKTPKGPNGYWVPILANPDIVEEYSEHIVDTLHKKNLLLLGEDRFLTTIMLRTFTKRRLFVIFMNLVGTVVLPAAITFTFTILVLTVTKTGADTELPLILLALVLGLPAVLIVMTANRPIYIFWMIIYLCSLPIWNFFLPVYAFWHFDDFSWGATRRVAGEDVGHDQSRREGEFTGEGINMKRWSEWVKLRRMEHERMEYERNPALYEMKRQTRIMNASNEPQSNRGSFVPVIPGSGLVMPPMFNVGGDHVSFHSGTSLMPGPPPPGFVMPLGLPGPPPALLMPRGSHIPSMLGGVATSTLPVVHPYIVVNRPEMYQNMAQASGSEDS</sequence>
<comment type="caution">
    <text evidence="12">The sequence shown here is derived from an EMBL/GenBank/DDBJ whole genome shotgun (WGS) entry which is preliminary data.</text>
</comment>
<keyword evidence="9" id="KW-0325">Glycoprotein</keyword>
<keyword evidence="5" id="KW-0808">Transferase</keyword>
<evidence type="ECO:0000256" key="10">
    <source>
        <dbReference type="SAM" id="MobiDB-lite"/>
    </source>
</evidence>
<evidence type="ECO:0000256" key="3">
    <source>
        <dbReference type="ARBA" id="ARBA00022475"/>
    </source>
</evidence>
<feature type="region of interest" description="Disordered" evidence="10">
    <location>
        <begin position="133"/>
        <end position="163"/>
    </location>
</feature>
<feature type="region of interest" description="Disordered" evidence="10">
    <location>
        <begin position="89"/>
        <end position="118"/>
    </location>
</feature>
<dbReference type="Proteomes" id="UP001211907">
    <property type="component" value="Unassembled WGS sequence"/>
</dbReference>
<accession>A0AAD5XKA2</accession>
<feature type="transmembrane region" description="Helical" evidence="11">
    <location>
        <begin position="209"/>
        <end position="228"/>
    </location>
</feature>
<dbReference type="GO" id="GO:0006031">
    <property type="term" value="P:chitin biosynthetic process"/>
    <property type="evidence" value="ECO:0007669"/>
    <property type="project" value="TreeGrafter"/>
</dbReference>